<gene>
    <name evidence="1" type="ordered locus">Oweho_2685</name>
</gene>
<dbReference type="EMBL" id="CP003156">
    <property type="protein sequence ID" value="AEV33649.1"/>
    <property type="molecule type" value="Genomic_DNA"/>
</dbReference>
<reference evidence="1 2" key="1">
    <citation type="journal article" date="2012" name="Stand. Genomic Sci.">
        <title>Genome sequence of the orange-pigmented seawater bacterium Owenweeksia hongkongensis type strain (UST20020801(T)).</title>
        <authorList>
            <person name="Riedel T."/>
            <person name="Held B."/>
            <person name="Nolan M."/>
            <person name="Lucas S."/>
            <person name="Lapidus A."/>
            <person name="Tice H."/>
            <person name="Del Rio T.G."/>
            <person name="Cheng J.F."/>
            <person name="Han C."/>
            <person name="Tapia R."/>
            <person name="Goodwin L.A."/>
            <person name="Pitluck S."/>
            <person name="Liolios K."/>
            <person name="Mavromatis K."/>
            <person name="Pagani I."/>
            <person name="Ivanova N."/>
            <person name="Mikhailova N."/>
            <person name="Pati A."/>
            <person name="Chen A."/>
            <person name="Palaniappan K."/>
            <person name="Rohde M."/>
            <person name="Tindall B.J."/>
            <person name="Detter J.C."/>
            <person name="Goker M."/>
            <person name="Woyke T."/>
            <person name="Bristow J."/>
            <person name="Eisen J.A."/>
            <person name="Markowitz V."/>
            <person name="Hugenholtz P."/>
            <person name="Klenk H.P."/>
            <person name="Kyrpides N.C."/>
        </authorList>
    </citation>
    <scope>NUCLEOTIDE SEQUENCE</scope>
    <source>
        <strain evidence="2">DSM 17368 / JCM 12287 / NRRL B-23963</strain>
    </source>
</reference>
<accession>G8QZJ6</accession>
<evidence type="ECO:0008006" key="3">
    <source>
        <dbReference type="Google" id="ProtNLM"/>
    </source>
</evidence>
<evidence type="ECO:0000313" key="1">
    <source>
        <dbReference type="EMBL" id="AEV33649.1"/>
    </source>
</evidence>
<evidence type="ECO:0000313" key="2">
    <source>
        <dbReference type="Proteomes" id="UP000005631"/>
    </source>
</evidence>
<sequence length="238" mass="27115">MKNYLTLFFFLSTITILLSQPQVGIRAGVYGFNEEVLFPNGAISWLENELDPSVSGELFFAQHFTKSNWLWTGSVSYQRFSCEAEIPFMYTYESQGREIPVFTTGMRTEFDNVVGFSLGIGYEFRNRNESQSFKMEIGGRLLGSVQSGMRIEIEENPDLDFEDNSDREFSERIISGCFFRPSYQFRIGDKNSPWTAVLFMEGNMLWRNKAPVTNPVFTYGGGLGISFALESKGRNGLI</sequence>
<dbReference type="KEGG" id="oho:Oweho_2685"/>
<protein>
    <recommendedName>
        <fullName evidence="3">Outer membrane protein beta-barrel domain-containing protein</fullName>
    </recommendedName>
</protein>
<dbReference type="RefSeq" id="WP_014202998.1">
    <property type="nucleotide sequence ID" value="NC_016599.1"/>
</dbReference>
<dbReference type="AlphaFoldDB" id="G8QZJ6"/>
<name>G8QZJ6_OWEHD</name>
<dbReference type="HOGENOM" id="CLU_1164945_0_0_10"/>
<organism evidence="1 2">
    <name type="scientific">Owenweeksia hongkongensis (strain DSM 17368 / CIP 108786 / JCM 12287 / NRRL B-23963 / UST20020801)</name>
    <dbReference type="NCBI Taxonomy" id="926562"/>
    <lineage>
        <taxon>Bacteria</taxon>
        <taxon>Pseudomonadati</taxon>
        <taxon>Bacteroidota</taxon>
        <taxon>Flavobacteriia</taxon>
        <taxon>Flavobacteriales</taxon>
        <taxon>Owenweeksiaceae</taxon>
        <taxon>Owenweeksia</taxon>
    </lineage>
</organism>
<dbReference type="Proteomes" id="UP000005631">
    <property type="component" value="Chromosome"/>
</dbReference>
<proteinExistence type="predicted"/>
<keyword evidence="2" id="KW-1185">Reference proteome</keyword>